<dbReference type="STRING" id="490622.A0A395N850"/>
<dbReference type="EMBL" id="PXOA01000933">
    <property type="protein sequence ID" value="RFU72189.1"/>
    <property type="molecule type" value="Genomic_DNA"/>
</dbReference>
<dbReference type="Pfam" id="PF23441">
    <property type="entry name" value="SDR"/>
    <property type="match status" value="1"/>
</dbReference>
<dbReference type="InterPro" id="IPR051122">
    <property type="entry name" value="SDR_DHRS6-like"/>
</dbReference>
<dbReference type="InterPro" id="IPR002347">
    <property type="entry name" value="SDR_fam"/>
</dbReference>
<evidence type="ECO:0000313" key="4">
    <source>
        <dbReference type="EMBL" id="RFU72189.1"/>
    </source>
</evidence>
<evidence type="ECO:0000256" key="3">
    <source>
        <dbReference type="ARBA" id="ARBA00023002"/>
    </source>
</evidence>
<dbReference type="InterPro" id="IPR036291">
    <property type="entry name" value="NAD(P)-bd_dom_sf"/>
</dbReference>
<keyword evidence="5" id="KW-1185">Reference proteome</keyword>
<evidence type="ECO:0000313" key="5">
    <source>
        <dbReference type="Proteomes" id="UP000266272"/>
    </source>
</evidence>
<gene>
    <name evidence="4" type="ORF">TARUN_10072</name>
</gene>
<dbReference type="PANTHER" id="PTHR43477:SF1">
    <property type="entry name" value="DIHYDROANTICAPSIN 7-DEHYDROGENASE"/>
    <property type="match status" value="1"/>
</dbReference>
<reference evidence="4 5" key="1">
    <citation type="journal article" date="2018" name="PLoS Pathog.">
        <title>Evolution of structural diversity of trichothecenes, a family of toxins produced by plant pathogenic and entomopathogenic fungi.</title>
        <authorList>
            <person name="Proctor R.H."/>
            <person name="McCormick S.P."/>
            <person name="Kim H.S."/>
            <person name="Cardoza R.E."/>
            <person name="Stanley A.M."/>
            <person name="Lindo L."/>
            <person name="Kelly A."/>
            <person name="Brown D.W."/>
            <person name="Lee T."/>
            <person name="Vaughan M.M."/>
            <person name="Alexander N.J."/>
            <person name="Busman M."/>
            <person name="Gutierrez S."/>
        </authorList>
    </citation>
    <scope>NUCLEOTIDE SEQUENCE [LARGE SCALE GENOMIC DNA]</scope>
    <source>
        <strain evidence="4 5">IBT 40837</strain>
    </source>
</reference>
<name>A0A395N850_TRIAR</name>
<comment type="similarity">
    <text evidence="1">Belongs to the short-chain dehydrogenases/reductases (SDR) family.</text>
</comment>
<keyword evidence="3" id="KW-0560">Oxidoreductase</keyword>
<dbReference type="Gene3D" id="3.40.50.720">
    <property type="entry name" value="NAD(P)-binding Rossmann-like Domain"/>
    <property type="match status" value="1"/>
</dbReference>
<dbReference type="Proteomes" id="UP000266272">
    <property type="component" value="Unassembled WGS sequence"/>
</dbReference>
<dbReference type="PRINTS" id="PR00081">
    <property type="entry name" value="GDHRDH"/>
</dbReference>
<comment type="caution">
    <text evidence="4">The sequence shown here is derived from an EMBL/GenBank/DDBJ whole genome shotgun (WGS) entry which is preliminary data.</text>
</comment>
<organism evidence="4 5">
    <name type="scientific">Trichoderma arundinaceum</name>
    <dbReference type="NCBI Taxonomy" id="490622"/>
    <lineage>
        <taxon>Eukaryota</taxon>
        <taxon>Fungi</taxon>
        <taxon>Dikarya</taxon>
        <taxon>Ascomycota</taxon>
        <taxon>Pezizomycotina</taxon>
        <taxon>Sordariomycetes</taxon>
        <taxon>Hypocreomycetidae</taxon>
        <taxon>Hypocreales</taxon>
        <taxon>Hypocreaceae</taxon>
        <taxon>Trichoderma</taxon>
    </lineage>
</organism>
<accession>A0A395N850</accession>
<proteinExistence type="inferred from homology"/>
<evidence type="ECO:0000256" key="1">
    <source>
        <dbReference type="ARBA" id="ARBA00006484"/>
    </source>
</evidence>
<keyword evidence="2" id="KW-0521">NADP</keyword>
<dbReference type="AlphaFoldDB" id="A0A395N850"/>
<sequence length="274" mass="28636">MTTVQGKQIPSAAKLAGKRVLVLGGTSGIGLAVATAAHEFGATVIVSSSSQTKIEAAIRRIESVGSGNRVNSVAASVQGYPCELGDLDCLESNLRVLLDSAAEGGRKKLDHIVYTAGNKAGSISLASTDTKTITDHGVLRFYVPIIVGKLAMDYANISPQSSITLTSGVNNVKPVPGRVLMAGWGAGVEGVTRALAVDLQLVRVNCICPGPTRTELFDSLPDEVLRPLLEKYKGSTMTRTIGGPEDVAEAYLYCMRDAFVDGTVIHSSGGYLLA</sequence>
<protein>
    <submittedName>
        <fullName evidence="4">Short chain dehydrogenase</fullName>
    </submittedName>
</protein>
<evidence type="ECO:0000256" key="2">
    <source>
        <dbReference type="ARBA" id="ARBA00022857"/>
    </source>
</evidence>
<dbReference type="GO" id="GO:0016491">
    <property type="term" value="F:oxidoreductase activity"/>
    <property type="evidence" value="ECO:0007669"/>
    <property type="project" value="UniProtKB-KW"/>
</dbReference>
<dbReference type="SUPFAM" id="SSF51735">
    <property type="entry name" value="NAD(P)-binding Rossmann-fold domains"/>
    <property type="match status" value="1"/>
</dbReference>
<dbReference type="OrthoDB" id="294295at2759"/>
<dbReference type="PANTHER" id="PTHR43477">
    <property type="entry name" value="DIHYDROANTICAPSIN 7-DEHYDROGENASE"/>
    <property type="match status" value="1"/>
</dbReference>
<dbReference type="InterPro" id="IPR057571">
    <property type="entry name" value="SDR_PhqE-like"/>
</dbReference>